<dbReference type="PANTHER" id="PTHR22930:SF85">
    <property type="entry name" value="GH03217P-RELATED"/>
    <property type="match status" value="1"/>
</dbReference>
<keyword evidence="5" id="KW-0479">Metal-binding</keyword>
<name>A0A8D0E558_SALMN</name>
<dbReference type="InterPro" id="IPR045249">
    <property type="entry name" value="HARBI1-like"/>
</dbReference>
<reference evidence="9" key="1">
    <citation type="submission" date="2025-08" db="UniProtKB">
        <authorList>
            <consortium name="Ensembl"/>
        </authorList>
    </citation>
    <scope>IDENTIFICATION</scope>
</reference>
<evidence type="ECO:0000313" key="9">
    <source>
        <dbReference type="Ensembl" id="ENSSMRP00000026269.1"/>
    </source>
</evidence>
<evidence type="ECO:0000259" key="8">
    <source>
        <dbReference type="Pfam" id="PF13359"/>
    </source>
</evidence>
<evidence type="ECO:0000256" key="3">
    <source>
        <dbReference type="ARBA" id="ARBA00006958"/>
    </source>
</evidence>
<dbReference type="GO" id="GO:0046872">
    <property type="term" value="F:metal ion binding"/>
    <property type="evidence" value="ECO:0007669"/>
    <property type="project" value="UniProtKB-KW"/>
</dbReference>
<dbReference type="Pfam" id="PF13359">
    <property type="entry name" value="DDE_Tnp_4"/>
    <property type="match status" value="1"/>
</dbReference>
<accession>A0A8D0E558</accession>
<keyword evidence="7" id="KW-0539">Nucleus</keyword>
<reference evidence="9" key="2">
    <citation type="submission" date="2025-09" db="UniProtKB">
        <authorList>
            <consortium name="Ensembl"/>
        </authorList>
    </citation>
    <scope>IDENTIFICATION</scope>
</reference>
<dbReference type="OMA" id="DEEWICH"/>
<dbReference type="PANTHER" id="PTHR22930">
    <property type="match status" value="1"/>
</dbReference>
<comment type="similarity">
    <text evidence="3">Belongs to the HARBI1 family.</text>
</comment>
<evidence type="ECO:0000256" key="6">
    <source>
        <dbReference type="ARBA" id="ARBA00022801"/>
    </source>
</evidence>
<keyword evidence="6" id="KW-0378">Hydrolase</keyword>
<comment type="cofactor">
    <cofactor evidence="1">
        <name>a divalent metal cation</name>
        <dbReference type="ChEBI" id="CHEBI:60240"/>
    </cofactor>
</comment>
<dbReference type="GO" id="GO:0004518">
    <property type="term" value="F:nuclease activity"/>
    <property type="evidence" value="ECO:0007669"/>
    <property type="project" value="UniProtKB-KW"/>
</dbReference>
<dbReference type="GeneTree" id="ENSGT00940000166756"/>
<keyword evidence="4" id="KW-0540">Nuclease</keyword>
<organism evidence="9 10">
    <name type="scientific">Salvator merianae</name>
    <name type="common">Argentine black and white tegu</name>
    <name type="synonym">Tupinambis merianae</name>
    <dbReference type="NCBI Taxonomy" id="96440"/>
    <lineage>
        <taxon>Eukaryota</taxon>
        <taxon>Metazoa</taxon>
        <taxon>Chordata</taxon>
        <taxon>Craniata</taxon>
        <taxon>Vertebrata</taxon>
        <taxon>Euteleostomi</taxon>
        <taxon>Lepidosauria</taxon>
        <taxon>Squamata</taxon>
        <taxon>Bifurcata</taxon>
        <taxon>Unidentata</taxon>
        <taxon>Episquamata</taxon>
        <taxon>Laterata</taxon>
        <taxon>Teiioidea</taxon>
        <taxon>Teiidae</taxon>
        <taxon>Salvator</taxon>
    </lineage>
</organism>
<dbReference type="InterPro" id="IPR027806">
    <property type="entry name" value="HARBI1_dom"/>
</dbReference>
<evidence type="ECO:0000313" key="10">
    <source>
        <dbReference type="Proteomes" id="UP000694421"/>
    </source>
</evidence>
<protein>
    <recommendedName>
        <fullName evidence="8">DDE Tnp4 domain-containing protein</fullName>
    </recommendedName>
</protein>
<sequence>MLSHLPSIHRRIWVFPRTTDWWENFVMGIWGDEEWICHFRMTRSTFEFLVEQLTATLQRSSTQMREPIPVRKRLAVAIWWMATNCCYRVVGQQFGIGRSTASAIVREVAAAMENPVFCSQLMDPSSAHGFPFCIGAVDGPHIRILAPVRQAAEFINRKSFFSVVLMGTVSRDGAIFPGAILWNVGGVEVPPLILGDAAFPMRRWLMKPYGGNLNWIQAHFNHCLARARNVVERTFGRLKQRWRCLQGTLQVSEENLNPIIASCVVLHNVCEARKPESFREDNYRTVHLPEETWVEAEVERIRGAQDKEVWDAVAKFLWENRHHRPQL</sequence>
<keyword evidence="10" id="KW-1185">Reference proteome</keyword>
<dbReference type="Ensembl" id="ENSSMRT00000030722.1">
    <property type="protein sequence ID" value="ENSSMRP00000026269.1"/>
    <property type="gene ID" value="ENSSMRG00000020288.1"/>
</dbReference>
<comment type="subcellular location">
    <subcellularLocation>
        <location evidence="2">Nucleus</location>
    </subcellularLocation>
</comment>
<evidence type="ECO:0000256" key="1">
    <source>
        <dbReference type="ARBA" id="ARBA00001968"/>
    </source>
</evidence>
<proteinExistence type="inferred from homology"/>
<feature type="domain" description="DDE Tnp4" evidence="8">
    <location>
        <begin position="191"/>
        <end position="268"/>
    </location>
</feature>
<evidence type="ECO:0000256" key="5">
    <source>
        <dbReference type="ARBA" id="ARBA00022723"/>
    </source>
</evidence>
<dbReference type="GO" id="GO:0005634">
    <property type="term" value="C:nucleus"/>
    <property type="evidence" value="ECO:0007669"/>
    <property type="project" value="UniProtKB-SubCell"/>
</dbReference>
<dbReference type="Proteomes" id="UP000694421">
    <property type="component" value="Unplaced"/>
</dbReference>
<evidence type="ECO:0000256" key="2">
    <source>
        <dbReference type="ARBA" id="ARBA00004123"/>
    </source>
</evidence>
<evidence type="ECO:0000256" key="7">
    <source>
        <dbReference type="ARBA" id="ARBA00023242"/>
    </source>
</evidence>
<dbReference type="AlphaFoldDB" id="A0A8D0E558"/>
<evidence type="ECO:0000256" key="4">
    <source>
        <dbReference type="ARBA" id="ARBA00022722"/>
    </source>
</evidence>
<dbReference type="GO" id="GO:0016787">
    <property type="term" value="F:hydrolase activity"/>
    <property type="evidence" value="ECO:0007669"/>
    <property type="project" value="UniProtKB-KW"/>
</dbReference>